<proteinExistence type="predicted"/>
<dbReference type="InParanoid" id="A0A0D0AGJ9"/>
<dbReference type="Proteomes" id="UP000054485">
    <property type="component" value="Unassembled WGS sequence"/>
</dbReference>
<reference evidence="2" key="2">
    <citation type="submission" date="2015-01" db="EMBL/GenBank/DDBJ databases">
        <title>Evolutionary Origins and Diversification of the Mycorrhizal Mutualists.</title>
        <authorList>
            <consortium name="DOE Joint Genome Institute"/>
            <consortium name="Mycorrhizal Genomics Consortium"/>
            <person name="Kohler A."/>
            <person name="Kuo A."/>
            <person name="Nagy L.G."/>
            <person name="Floudas D."/>
            <person name="Copeland A."/>
            <person name="Barry K.W."/>
            <person name="Cichocki N."/>
            <person name="Veneault-Fourrey C."/>
            <person name="LaButti K."/>
            <person name="Lindquist E.A."/>
            <person name="Lipzen A."/>
            <person name="Lundell T."/>
            <person name="Morin E."/>
            <person name="Murat C."/>
            <person name="Riley R."/>
            <person name="Ohm R."/>
            <person name="Sun H."/>
            <person name="Tunlid A."/>
            <person name="Henrissat B."/>
            <person name="Grigoriev I.V."/>
            <person name="Hibbett D.S."/>
            <person name="Martin F."/>
        </authorList>
    </citation>
    <scope>NUCLEOTIDE SEQUENCE [LARGE SCALE GENOMIC DNA]</scope>
    <source>
        <strain evidence="2">UH-Slu-Lm8-n1</strain>
    </source>
</reference>
<dbReference type="EMBL" id="KN835464">
    <property type="protein sequence ID" value="KIK37279.1"/>
    <property type="molecule type" value="Genomic_DNA"/>
</dbReference>
<organism evidence="1 2">
    <name type="scientific">Suillus luteus UH-Slu-Lm8-n1</name>
    <dbReference type="NCBI Taxonomy" id="930992"/>
    <lineage>
        <taxon>Eukaryota</taxon>
        <taxon>Fungi</taxon>
        <taxon>Dikarya</taxon>
        <taxon>Basidiomycota</taxon>
        <taxon>Agaricomycotina</taxon>
        <taxon>Agaricomycetes</taxon>
        <taxon>Agaricomycetidae</taxon>
        <taxon>Boletales</taxon>
        <taxon>Suillineae</taxon>
        <taxon>Suillaceae</taxon>
        <taxon>Suillus</taxon>
    </lineage>
</organism>
<evidence type="ECO:0000313" key="2">
    <source>
        <dbReference type="Proteomes" id="UP000054485"/>
    </source>
</evidence>
<keyword evidence="2" id="KW-1185">Reference proteome</keyword>
<name>A0A0D0AGJ9_9AGAM</name>
<accession>A0A0D0AGJ9</accession>
<dbReference type="OrthoDB" id="2790754at2759"/>
<dbReference type="STRING" id="930992.A0A0D0AGJ9"/>
<gene>
    <name evidence="1" type="ORF">CY34DRAFT_93030</name>
</gene>
<protein>
    <submittedName>
        <fullName evidence="1">Uncharacterized protein</fullName>
    </submittedName>
</protein>
<evidence type="ECO:0000313" key="1">
    <source>
        <dbReference type="EMBL" id="KIK37279.1"/>
    </source>
</evidence>
<reference evidence="1 2" key="1">
    <citation type="submission" date="2014-04" db="EMBL/GenBank/DDBJ databases">
        <authorList>
            <consortium name="DOE Joint Genome Institute"/>
            <person name="Kuo A."/>
            <person name="Ruytinx J."/>
            <person name="Rineau F."/>
            <person name="Colpaert J."/>
            <person name="Kohler A."/>
            <person name="Nagy L.G."/>
            <person name="Floudas D."/>
            <person name="Copeland A."/>
            <person name="Barry K.W."/>
            <person name="Cichocki N."/>
            <person name="Veneault-Fourrey C."/>
            <person name="LaButti K."/>
            <person name="Lindquist E.A."/>
            <person name="Lipzen A."/>
            <person name="Lundell T."/>
            <person name="Morin E."/>
            <person name="Murat C."/>
            <person name="Sun H."/>
            <person name="Tunlid A."/>
            <person name="Henrissat B."/>
            <person name="Grigoriev I.V."/>
            <person name="Hibbett D.S."/>
            <person name="Martin F."/>
            <person name="Nordberg H.P."/>
            <person name="Cantor M.N."/>
            <person name="Hua S.X."/>
        </authorList>
    </citation>
    <scope>NUCLEOTIDE SEQUENCE [LARGE SCALE GENOMIC DNA]</scope>
    <source>
        <strain evidence="1 2">UH-Slu-Lm8-n1</strain>
    </source>
</reference>
<dbReference type="AlphaFoldDB" id="A0A0D0AGJ9"/>
<dbReference type="HOGENOM" id="CLU_2723890_0_0_1"/>
<sequence length="72" mass="8554">MRAELILKARQGTPGWFGLTELESNEEVISACKWFLKNNIFLYGDVNLKQRTYDKTKPWMNQDLIWLISDQF</sequence>